<dbReference type="PANTHER" id="PTHR35870">
    <property type="entry name" value="PROTEIN, PUTATIVE (AFU_ORTHOLOGUE AFUA_5G03330)-RELATED"/>
    <property type="match status" value="1"/>
</dbReference>
<evidence type="ECO:0000313" key="3">
    <source>
        <dbReference type="Proteomes" id="UP001224392"/>
    </source>
</evidence>
<keyword evidence="3" id="KW-1185">Reference proteome</keyword>
<proteinExistence type="predicted"/>
<evidence type="ECO:0000313" key="2">
    <source>
        <dbReference type="EMBL" id="GMG88027.1"/>
    </source>
</evidence>
<evidence type="ECO:0000256" key="1">
    <source>
        <dbReference type="ARBA" id="ARBA00023002"/>
    </source>
</evidence>
<dbReference type="PANTHER" id="PTHR35870:SF1">
    <property type="entry name" value="PROTEIN, PUTATIVE (AFU_ORTHOLOGUE AFUA_5G03330)-RELATED"/>
    <property type="match status" value="1"/>
</dbReference>
<dbReference type="InterPro" id="IPR025337">
    <property type="entry name" value="Questin_oxidase-like"/>
</dbReference>
<accession>A0ABQ6M168</accession>
<comment type="caution">
    <text evidence="2">The sequence shown here is derived from an EMBL/GenBank/DDBJ whole genome shotgun (WGS) entry which is preliminary data.</text>
</comment>
<dbReference type="Pfam" id="PF14027">
    <property type="entry name" value="Questin_oxidase"/>
    <property type="match status" value="1"/>
</dbReference>
<sequence length="324" mass="36379">MGITRHCAELLEAGQKFHYLYGNRLANHLPMALIALDRLGATQAQLQGYFDKASTRLQPIEASAGASDLHFPALRGRGEHYFLPAKQFFQEQIAAHGREKTIREFLPRLLPSIATSAFHAMIRLAYAVDARHAEETAAALAYWTVDYQEFPSNAETKPHNCARIIADVTERYPKIEFSKGIIVDHMLDVVRQPDWMQTKVQPENINLEDIARVALDAYLGTGDFTLLHGVTSCHAMRLLLPFCDNPRFALRCYWEGLVVAYLSTGPKPVVSPELNREELPGWNTLIQGACASSNDHRIKLTYSCHEESAHYGWPEYQAAAAMQA</sequence>
<dbReference type="EMBL" id="BSYJ01000004">
    <property type="protein sequence ID" value="GMG88027.1"/>
    <property type="molecule type" value="Genomic_DNA"/>
</dbReference>
<protein>
    <submittedName>
        <fullName evidence="2">Questin oxidase family protein</fullName>
    </submittedName>
</protein>
<organism evidence="2 3">
    <name type="scientific">Biformimicrobium ophioploci</name>
    <dbReference type="NCBI Taxonomy" id="3036711"/>
    <lineage>
        <taxon>Bacteria</taxon>
        <taxon>Pseudomonadati</taxon>
        <taxon>Pseudomonadota</taxon>
        <taxon>Gammaproteobacteria</taxon>
        <taxon>Cellvibrionales</taxon>
        <taxon>Microbulbiferaceae</taxon>
        <taxon>Biformimicrobium</taxon>
    </lineage>
</organism>
<keyword evidence="1" id="KW-0560">Oxidoreductase</keyword>
<reference evidence="2 3" key="1">
    <citation type="submission" date="2023-04" db="EMBL/GenBank/DDBJ databases">
        <title>Marinobulbifer ophiurae gen. nov., sp. Nov., isolate from tissue of brittle star Ophioplocus japonicus.</title>
        <authorList>
            <person name="Kawano K."/>
            <person name="Sawayama S."/>
            <person name="Nakagawa S."/>
        </authorList>
    </citation>
    <scope>NUCLEOTIDE SEQUENCE [LARGE SCALE GENOMIC DNA]</scope>
    <source>
        <strain evidence="2 3">NKW57</strain>
    </source>
</reference>
<dbReference type="RefSeq" id="WP_285764635.1">
    <property type="nucleotide sequence ID" value="NZ_BSYJ01000004.1"/>
</dbReference>
<gene>
    <name evidence="2" type="ORF">MNKW57_23480</name>
</gene>
<name>A0ABQ6M168_9GAMM</name>
<dbReference type="Proteomes" id="UP001224392">
    <property type="component" value="Unassembled WGS sequence"/>
</dbReference>